<feature type="transmembrane region" description="Helical" evidence="1">
    <location>
        <begin position="157"/>
        <end position="175"/>
    </location>
</feature>
<dbReference type="PANTHER" id="PTHR36777">
    <property type="entry name" value="EXPRESSED PROTEIN"/>
    <property type="match status" value="1"/>
</dbReference>
<sequence>AGSHILIALFICCVAKPRRIQMDAVSTCVAPLRFLPPGSAGRCHHLRRCGSLLVSSSVRFVPPAAAISSRLPRLPSPLLPRRNRTLKPPPSRGSSVVASAQFNVAKVLMTAWKVAKDGVEAGTNLLPDYVPRPIARICVAGVAATVTLFVLKSVLSTALFVLAMMGLIYFIYIAFNADEGRGAGGTATTTTDEETLEEARRIMEKYK</sequence>
<evidence type="ECO:0000256" key="2">
    <source>
        <dbReference type="SAM" id="SignalP"/>
    </source>
</evidence>
<evidence type="ECO:0000256" key="1">
    <source>
        <dbReference type="SAM" id="Phobius"/>
    </source>
</evidence>
<dbReference type="EMBL" id="GDJX01027317">
    <property type="protein sequence ID" value="JAT40619.1"/>
    <property type="molecule type" value="Transcribed_RNA"/>
</dbReference>
<feature type="non-terminal residue" evidence="3">
    <location>
        <position position="1"/>
    </location>
</feature>
<gene>
    <name evidence="3" type="primary">SPBC3H7.07c_2</name>
    <name evidence="3" type="ORF">g.9715</name>
</gene>
<dbReference type="AlphaFoldDB" id="A0A1D1XE06"/>
<name>A0A1D1XE06_9ARAE</name>
<keyword evidence="1" id="KW-1133">Transmembrane helix</keyword>
<evidence type="ECO:0000313" key="3">
    <source>
        <dbReference type="EMBL" id="JAT40619.1"/>
    </source>
</evidence>
<reference evidence="3" key="1">
    <citation type="submission" date="2015-07" db="EMBL/GenBank/DDBJ databases">
        <title>Transcriptome Assembly of Anthurium amnicola.</title>
        <authorList>
            <person name="Suzuki J."/>
        </authorList>
    </citation>
    <scope>NUCLEOTIDE SEQUENCE</scope>
</reference>
<proteinExistence type="predicted"/>
<protein>
    <submittedName>
        <fullName evidence="3">Putative phosphoserine phosphatase</fullName>
    </submittedName>
</protein>
<keyword evidence="1" id="KW-0812">Transmembrane</keyword>
<dbReference type="PANTHER" id="PTHR36777:SF2">
    <property type="entry name" value="EXPRESSED PROTEIN"/>
    <property type="match status" value="1"/>
</dbReference>
<accession>A0A1D1XE06</accession>
<organism evidence="3">
    <name type="scientific">Anthurium amnicola</name>
    <dbReference type="NCBI Taxonomy" id="1678845"/>
    <lineage>
        <taxon>Eukaryota</taxon>
        <taxon>Viridiplantae</taxon>
        <taxon>Streptophyta</taxon>
        <taxon>Embryophyta</taxon>
        <taxon>Tracheophyta</taxon>
        <taxon>Spermatophyta</taxon>
        <taxon>Magnoliopsida</taxon>
        <taxon>Liliopsida</taxon>
        <taxon>Araceae</taxon>
        <taxon>Pothoideae</taxon>
        <taxon>Potheae</taxon>
        <taxon>Anthurium</taxon>
    </lineage>
</organism>
<feature type="signal peptide" evidence="2">
    <location>
        <begin position="1"/>
        <end position="17"/>
    </location>
</feature>
<keyword evidence="2" id="KW-0732">Signal</keyword>
<feature type="chain" id="PRO_5008899410" evidence="2">
    <location>
        <begin position="18"/>
        <end position="207"/>
    </location>
</feature>
<keyword evidence="1" id="KW-0472">Membrane</keyword>